<sequence length="101" mass="11361">MAELASDLSDYVHLLSCGLSTTKRKKGEATVSRLGLEDQWWSMVVPSYVCIVVVVWSKNLAVTHRRRQSPIKTILTDRCLIVIIPSGKRESERNDGTHHSV</sequence>
<dbReference type="EMBL" id="JYDI01000034">
    <property type="protein sequence ID" value="KRY57169.1"/>
    <property type="molecule type" value="Genomic_DNA"/>
</dbReference>
<protein>
    <submittedName>
        <fullName evidence="2">Uncharacterized protein</fullName>
    </submittedName>
</protein>
<evidence type="ECO:0000313" key="3">
    <source>
        <dbReference type="Proteomes" id="UP000054653"/>
    </source>
</evidence>
<feature type="transmembrane region" description="Helical" evidence="1">
    <location>
        <begin position="40"/>
        <end position="57"/>
    </location>
</feature>
<proteinExistence type="predicted"/>
<keyword evidence="3" id="KW-1185">Reference proteome</keyword>
<organism evidence="2 3">
    <name type="scientific">Trichinella britovi</name>
    <name type="common">Parasitic roundworm</name>
    <dbReference type="NCBI Taxonomy" id="45882"/>
    <lineage>
        <taxon>Eukaryota</taxon>
        <taxon>Metazoa</taxon>
        <taxon>Ecdysozoa</taxon>
        <taxon>Nematoda</taxon>
        <taxon>Enoplea</taxon>
        <taxon>Dorylaimia</taxon>
        <taxon>Trichinellida</taxon>
        <taxon>Trichinellidae</taxon>
        <taxon>Trichinella</taxon>
    </lineage>
</organism>
<evidence type="ECO:0000256" key="1">
    <source>
        <dbReference type="SAM" id="Phobius"/>
    </source>
</evidence>
<comment type="caution">
    <text evidence="2">The sequence shown here is derived from an EMBL/GenBank/DDBJ whole genome shotgun (WGS) entry which is preliminary data.</text>
</comment>
<dbReference type="Proteomes" id="UP000054653">
    <property type="component" value="Unassembled WGS sequence"/>
</dbReference>
<keyword evidence="1" id="KW-0812">Transmembrane</keyword>
<evidence type="ECO:0000313" key="2">
    <source>
        <dbReference type="EMBL" id="KRY57169.1"/>
    </source>
</evidence>
<gene>
    <name evidence="2" type="ORF">T03_16248</name>
</gene>
<keyword evidence="1" id="KW-0472">Membrane</keyword>
<accession>A0A0V1D6Q6</accession>
<keyword evidence="1" id="KW-1133">Transmembrane helix</keyword>
<dbReference type="AlphaFoldDB" id="A0A0V1D6Q6"/>
<name>A0A0V1D6Q6_TRIBR</name>
<reference evidence="2 3" key="1">
    <citation type="submission" date="2015-01" db="EMBL/GenBank/DDBJ databases">
        <title>Evolution of Trichinella species and genotypes.</title>
        <authorList>
            <person name="Korhonen P.K."/>
            <person name="Edoardo P."/>
            <person name="Giuseppe L.R."/>
            <person name="Gasser R.B."/>
        </authorList>
    </citation>
    <scope>NUCLEOTIDE SEQUENCE [LARGE SCALE GENOMIC DNA]</scope>
    <source>
        <strain evidence="2">ISS120</strain>
    </source>
</reference>